<evidence type="ECO:0000259" key="1">
    <source>
        <dbReference type="Pfam" id="PF12684"/>
    </source>
</evidence>
<dbReference type="InterPro" id="IPR024432">
    <property type="entry name" value="Put_RecE_PDDEXK-like_dom"/>
</dbReference>
<dbReference type="Pfam" id="PF12684">
    <property type="entry name" value="DUF3799"/>
    <property type="match status" value="1"/>
</dbReference>
<evidence type="ECO:0000313" key="2">
    <source>
        <dbReference type="EMBL" id="SPU38204.1"/>
    </source>
</evidence>
<reference evidence="2 3" key="1">
    <citation type="submission" date="2018-06" db="EMBL/GenBank/DDBJ databases">
        <authorList>
            <consortium name="Pathogen Informatics"/>
            <person name="Doyle S."/>
        </authorList>
    </citation>
    <scope>NUCLEOTIDE SEQUENCE [LARGE SCALE GENOMIC DNA]</scope>
    <source>
        <strain evidence="2 3">NCTC7582</strain>
    </source>
</reference>
<dbReference type="EMBL" id="UAQE01000004">
    <property type="protein sequence ID" value="SPU38204.1"/>
    <property type="molecule type" value="Genomic_DNA"/>
</dbReference>
<accession>A0A2X1AIV8</accession>
<protein>
    <submittedName>
        <fullName evidence="2">PDDEXK-like domain of uncharacterized function (DUF3799)</fullName>
    </submittedName>
</protein>
<name>A0A2X1AIV8_9BACI</name>
<dbReference type="Gene3D" id="3.90.320.10">
    <property type="match status" value="1"/>
</dbReference>
<organism evidence="2 3">
    <name type="scientific">Lysinibacillus capsici</name>
    <dbReference type="NCBI Taxonomy" id="2115968"/>
    <lineage>
        <taxon>Bacteria</taxon>
        <taxon>Bacillati</taxon>
        <taxon>Bacillota</taxon>
        <taxon>Bacilli</taxon>
        <taxon>Bacillales</taxon>
        <taxon>Bacillaceae</taxon>
        <taxon>Lysinibacillus</taxon>
    </lineage>
</organism>
<dbReference type="Proteomes" id="UP000251431">
    <property type="component" value="Unassembled WGS sequence"/>
</dbReference>
<feature type="domain" description="Putative exodeoxyribonuclease 8 PDDEXK-like" evidence="1">
    <location>
        <begin position="23"/>
        <end position="251"/>
    </location>
</feature>
<dbReference type="InterPro" id="IPR011604">
    <property type="entry name" value="PDDEXK-like_dom_sf"/>
</dbReference>
<sequence>MIQSFQLNRQNYHSNEANQYYMSVSQFKSAVKCEASFVAELKGEFIRPSSTALIVGSYTHAAFESDQAFTQFCEKHHDSIFKSRGGKYADFEQAESMIETLKNDRFAMFALEGEKEVIFTGELFGVPWKIKVDSIHHDRKSFSDLKTTQSLYKRYWSEKYNKYVSFVEAYDYVLQMAIYREIIYQNTGQYYDPYLVAVTKETPPDKEILEFEISDFDFEFEYVKTMLPSIIEAKSSRKEPVRCGKCEYCRMTKQLTKTIKVGYLLE</sequence>
<evidence type="ECO:0000313" key="3">
    <source>
        <dbReference type="Proteomes" id="UP000251431"/>
    </source>
</evidence>
<proteinExistence type="predicted"/>
<dbReference type="AlphaFoldDB" id="A0A2X1AIV8"/>
<gene>
    <name evidence="2" type="ORF">NCTC7582_04158</name>
</gene>